<evidence type="ECO:0000256" key="3">
    <source>
        <dbReference type="SAM" id="Coils"/>
    </source>
</evidence>
<gene>
    <name evidence="4" type="ORF">CAL65_14225</name>
</gene>
<dbReference type="GO" id="GO:0051082">
    <property type="term" value="F:unfolded protein binding"/>
    <property type="evidence" value="ECO:0007669"/>
    <property type="project" value="InterPro"/>
</dbReference>
<reference evidence="5" key="1">
    <citation type="submission" date="2017-05" db="EMBL/GenBank/DDBJ databases">
        <authorList>
            <person name="Sharma S."/>
            <person name="Sidhu C."/>
            <person name="Pinnaka A.K."/>
        </authorList>
    </citation>
    <scope>NUCLEOTIDE SEQUENCE [LARGE SCALE GENOMIC DNA]</scope>
    <source>
        <strain evidence="5">AK93</strain>
    </source>
</reference>
<organism evidence="4 5">
    <name type="scientific">Alkalilimnicola ehrlichii</name>
    <dbReference type="NCBI Taxonomy" id="351052"/>
    <lineage>
        <taxon>Bacteria</taxon>
        <taxon>Pseudomonadati</taxon>
        <taxon>Pseudomonadota</taxon>
        <taxon>Gammaproteobacteria</taxon>
        <taxon>Chromatiales</taxon>
        <taxon>Ectothiorhodospiraceae</taxon>
        <taxon>Alkalilimnicola</taxon>
    </lineage>
</organism>
<dbReference type="GO" id="GO:0050821">
    <property type="term" value="P:protein stabilization"/>
    <property type="evidence" value="ECO:0007669"/>
    <property type="project" value="TreeGrafter"/>
</dbReference>
<name>A0A3E0WPH5_9GAMM</name>
<dbReference type="OrthoDB" id="5294628at2"/>
<keyword evidence="1" id="KW-0732">Signal</keyword>
<dbReference type="Gene3D" id="3.30.910.20">
    <property type="entry name" value="Skp domain"/>
    <property type="match status" value="1"/>
</dbReference>
<dbReference type="SUPFAM" id="SSF111384">
    <property type="entry name" value="OmpH-like"/>
    <property type="match status" value="1"/>
</dbReference>
<proteinExistence type="inferred from homology"/>
<dbReference type="EMBL" id="NFZW01000014">
    <property type="protein sequence ID" value="RFA34852.1"/>
    <property type="molecule type" value="Genomic_DNA"/>
</dbReference>
<evidence type="ECO:0008006" key="6">
    <source>
        <dbReference type="Google" id="ProtNLM"/>
    </source>
</evidence>
<dbReference type="InterPro" id="IPR005632">
    <property type="entry name" value="Chaperone_Skp"/>
</dbReference>
<evidence type="ECO:0000313" key="4">
    <source>
        <dbReference type="EMBL" id="RFA34852.1"/>
    </source>
</evidence>
<dbReference type="AlphaFoldDB" id="A0A3E0WPH5"/>
<protein>
    <recommendedName>
        <fullName evidence="6">Outer membrane chaperone Skp (OmpH)</fullName>
    </recommendedName>
</protein>
<keyword evidence="3" id="KW-0175">Coiled coil</keyword>
<dbReference type="PANTHER" id="PTHR35089">
    <property type="entry name" value="CHAPERONE PROTEIN SKP"/>
    <property type="match status" value="1"/>
</dbReference>
<evidence type="ECO:0000256" key="1">
    <source>
        <dbReference type="ARBA" id="ARBA00022729"/>
    </source>
</evidence>
<comment type="caution">
    <text evidence="4">The sequence shown here is derived from an EMBL/GenBank/DDBJ whole genome shotgun (WGS) entry which is preliminary data.</text>
</comment>
<accession>A0A3E0WPH5</accession>
<evidence type="ECO:0000256" key="2">
    <source>
        <dbReference type="PIRNR" id="PIRNR002094"/>
    </source>
</evidence>
<keyword evidence="5" id="KW-1185">Reference proteome</keyword>
<comment type="similarity">
    <text evidence="2">Belongs to the skp family.</text>
</comment>
<dbReference type="Proteomes" id="UP000256763">
    <property type="component" value="Unassembled WGS sequence"/>
</dbReference>
<dbReference type="InterPro" id="IPR024930">
    <property type="entry name" value="Skp_dom_sf"/>
</dbReference>
<dbReference type="RefSeq" id="WP_116302768.1">
    <property type="nucleotide sequence ID" value="NZ_NFZW01000014.1"/>
</dbReference>
<dbReference type="Pfam" id="PF03938">
    <property type="entry name" value="OmpH"/>
    <property type="match status" value="1"/>
</dbReference>
<evidence type="ECO:0000313" key="5">
    <source>
        <dbReference type="Proteomes" id="UP000256763"/>
    </source>
</evidence>
<feature type="coiled-coil region" evidence="3">
    <location>
        <begin position="21"/>
        <end position="95"/>
    </location>
</feature>
<dbReference type="SMART" id="SM00935">
    <property type="entry name" value="OmpH"/>
    <property type="match status" value="1"/>
</dbReference>
<dbReference type="PANTHER" id="PTHR35089:SF1">
    <property type="entry name" value="CHAPERONE PROTEIN SKP"/>
    <property type="match status" value="1"/>
</dbReference>
<dbReference type="GO" id="GO:0005829">
    <property type="term" value="C:cytosol"/>
    <property type="evidence" value="ECO:0007669"/>
    <property type="project" value="TreeGrafter"/>
</dbReference>
<sequence length="162" mass="18360">MTLGAAGAAAAESLKIGFVNAARVSSEAPQAEEARRKLESEFAGRDQELVAMQREARQLEERLARDADVMSESEQRELERQLVSRQREIRRVQDEFREDFSMRRNEELGKLQRRIVEAIHELAKEEGFDLIVSDGVIFASDQVDITNKVIERLGTGESGSRR</sequence>
<dbReference type="PIRSF" id="PIRSF002094">
    <property type="entry name" value="OMP26_Skp"/>
    <property type="match status" value="1"/>
</dbReference>